<dbReference type="Proteomes" id="UP001165082">
    <property type="component" value="Unassembled WGS sequence"/>
</dbReference>
<protein>
    <recommendedName>
        <fullName evidence="2">NADP-dependent oxidoreductase domain-containing protein</fullName>
    </recommendedName>
</protein>
<keyword evidence="4" id="KW-1185">Reference proteome</keyword>
<dbReference type="PANTHER" id="PTHR43147">
    <property type="entry name" value="PROTEIN TAS"/>
    <property type="match status" value="1"/>
</dbReference>
<dbReference type="AlphaFoldDB" id="A0A9W7DLW9"/>
<dbReference type="Pfam" id="PF00248">
    <property type="entry name" value="Aldo_ket_red"/>
    <property type="match status" value="1"/>
</dbReference>
<dbReference type="EMBL" id="BRXZ01000587">
    <property type="protein sequence ID" value="GMH47868.1"/>
    <property type="molecule type" value="Genomic_DNA"/>
</dbReference>
<dbReference type="SUPFAM" id="SSF51430">
    <property type="entry name" value="NAD(P)-linked oxidoreductase"/>
    <property type="match status" value="1"/>
</dbReference>
<sequence>MTRLYRAILAFVLSSTTLYAYNPSQINRRHLLQSVTSASVIVPSSPSLALPKSPVPLVDVGKCKVSKTIQGYWQLAGGHGSYDIPTVLKTMETHYRSGITSLDTADIYGPSESIVGKFAKDVGCGVNTKLCIFDAKKITRDGVRARVKKSRDTLGKIDVLQFFWADVSDRKFVDVALWLAELREEGVFGEVGVTNFNLPSLKLMQDAGVGVKSNQVQSSCLDRRVVQSGQAAYCASEGIKLVSFGTVGSGILSGAYLGRGKPTAGEVDTYSMRMYAGTANRFGSWELVQELLEAMESVRGEVEKSGRARGVTIGNIAQRFVLDTDPTDGCLLVGVRNDRHVADNVRTHDFKLAEGEIKAIQDVVDKRKGPKGDVWDVERGFV</sequence>
<keyword evidence="1" id="KW-0732">Signal</keyword>
<dbReference type="Gene3D" id="3.20.20.100">
    <property type="entry name" value="NADP-dependent oxidoreductase domain"/>
    <property type="match status" value="1"/>
</dbReference>
<comment type="caution">
    <text evidence="3">The sequence shown here is derived from an EMBL/GenBank/DDBJ whole genome shotgun (WGS) entry which is preliminary data.</text>
</comment>
<evidence type="ECO:0000313" key="4">
    <source>
        <dbReference type="Proteomes" id="UP001165082"/>
    </source>
</evidence>
<name>A0A9W7DLW9_9STRA</name>
<accession>A0A9W7DLW9</accession>
<feature type="domain" description="NADP-dependent oxidoreductase" evidence="2">
    <location>
        <begin position="70"/>
        <end position="363"/>
    </location>
</feature>
<reference evidence="3" key="1">
    <citation type="submission" date="2022-07" db="EMBL/GenBank/DDBJ databases">
        <title>Genome analysis of Parmales, a sister group of diatoms, reveals the evolutionary specialization of diatoms from phago-mixotrophs to photoautotrophs.</title>
        <authorList>
            <person name="Ban H."/>
            <person name="Sato S."/>
            <person name="Yoshikawa S."/>
            <person name="Kazumasa Y."/>
            <person name="Nakamura Y."/>
            <person name="Ichinomiya M."/>
            <person name="Saitoh K."/>
            <person name="Sato N."/>
            <person name="Blanc-Mathieu R."/>
            <person name="Endo H."/>
            <person name="Kuwata A."/>
            <person name="Ogata H."/>
        </authorList>
    </citation>
    <scope>NUCLEOTIDE SEQUENCE</scope>
</reference>
<gene>
    <name evidence="3" type="ORF">TrRE_jg7865</name>
</gene>
<feature type="signal peptide" evidence="1">
    <location>
        <begin position="1"/>
        <end position="20"/>
    </location>
</feature>
<dbReference type="OrthoDB" id="48988at2759"/>
<evidence type="ECO:0000256" key="1">
    <source>
        <dbReference type="SAM" id="SignalP"/>
    </source>
</evidence>
<dbReference type="InterPro" id="IPR023210">
    <property type="entry name" value="NADP_OxRdtase_dom"/>
</dbReference>
<evidence type="ECO:0000259" key="2">
    <source>
        <dbReference type="Pfam" id="PF00248"/>
    </source>
</evidence>
<evidence type="ECO:0000313" key="3">
    <source>
        <dbReference type="EMBL" id="GMH47868.1"/>
    </source>
</evidence>
<dbReference type="InterPro" id="IPR036812">
    <property type="entry name" value="NAD(P)_OxRdtase_dom_sf"/>
</dbReference>
<proteinExistence type="predicted"/>
<feature type="chain" id="PRO_5040973063" description="NADP-dependent oxidoreductase domain-containing protein" evidence="1">
    <location>
        <begin position="21"/>
        <end position="382"/>
    </location>
</feature>
<dbReference type="PANTHER" id="PTHR43147:SF2">
    <property type="entry name" value="NADP-DEPENDENT OXIDOREDUCTASE DOMAIN-CONTAINING PROTEIN"/>
    <property type="match status" value="1"/>
</dbReference>
<organism evidence="3 4">
    <name type="scientific">Triparma retinervis</name>
    <dbReference type="NCBI Taxonomy" id="2557542"/>
    <lineage>
        <taxon>Eukaryota</taxon>
        <taxon>Sar</taxon>
        <taxon>Stramenopiles</taxon>
        <taxon>Ochrophyta</taxon>
        <taxon>Bolidophyceae</taxon>
        <taxon>Parmales</taxon>
        <taxon>Triparmaceae</taxon>
        <taxon>Triparma</taxon>
    </lineage>
</organism>